<evidence type="ECO:0000313" key="2">
    <source>
        <dbReference type="EMBL" id="SHH65547.1"/>
    </source>
</evidence>
<feature type="compositionally biased region" description="Acidic residues" evidence="1">
    <location>
        <begin position="265"/>
        <end position="279"/>
    </location>
</feature>
<evidence type="ECO:0000256" key="1">
    <source>
        <dbReference type="SAM" id="MobiDB-lite"/>
    </source>
</evidence>
<protein>
    <submittedName>
        <fullName evidence="2">Uncharacterized protein</fullName>
    </submittedName>
</protein>
<accession>A0A1M5UR82</accession>
<dbReference type="RefSeq" id="WP_143165466.1">
    <property type="nucleotide sequence ID" value="NZ_FQWV01000012.1"/>
</dbReference>
<name>A0A1M5UR82_9EURY</name>
<reference evidence="2 3" key="1">
    <citation type="submission" date="2016-11" db="EMBL/GenBank/DDBJ databases">
        <authorList>
            <person name="Jaros S."/>
            <person name="Januszkiewicz K."/>
            <person name="Wedrychowicz H."/>
        </authorList>
    </citation>
    <scope>NUCLEOTIDE SEQUENCE [LARGE SCALE GENOMIC DNA]</scope>
    <source>
        <strain evidence="2 3">DSM 9297</strain>
    </source>
</reference>
<feature type="region of interest" description="Disordered" evidence="1">
    <location>
        <begin position="168"/>
        <end position="279"/>
    </location>
</feature>
<organism evidence="2 3">
    <name type="scientific">Halobaculum gomorrense</name>
    <dbReference type="NCBI Taxonomy" id="43928"/>
    <lineage>
        <taxon>Archaea</taxon>
        <taxon>Methanobacteriati</taxon>
        <taxon>Methanobacteriota</taxon>
        <taxon>Stenosarchaea group</taxon>
        <taxon>Halobacteria</taxon>
        <taxon>Halobacteriales</taxon>
        <taxon>Haloferacaceae</taxon>
        <taxon>Halobaculum</taxon>
    </lineage>
</organism>
<proteinExistence type="predicted"/>
<sequence length="279" mass="30500">MSFEFGRHVMPEPLPEKVSLESLEQIVFAWYSAGAADEACSNGDAARKLGIDSSIVSRNNKFLLAVDVLTEDGQSKQLTDQGIAYAEAIRSDQSNPAKAIVNGLFDFSVTQDIVDFAAIKNPSEEELIEQVETLTETENKSASSTHAFVDLLIDAQILYKNGEAFSARSEDEIEDHTDTSHQNSSIDQGTNGKSDQPDETEQPSPEVDQLNKPQASPSRGIERSIDYSVNINVEIATGDSEEAIEQTMRAVSDSLSETDPKRDSESEEDEGQIGLDDFD</sequence>
<dbReference type="EMBL" id="FQWV01000012">
    <property type="protein sequence ID" value="SHH65547.1"/>
    <property type="molecule type" value="Genomic_DNA"/>
</dbReference>
<dbReference type="Proteomes" id="UP000184357">
    <property type="component" value="Unassembled WGS sequence"/>
</dbReference>
<gene>
    <name evidence="2" type="ORF">SAMN05443636_3103</name>
</gene>
<dbReference type="AlphaFoldDB" id="A0A1M5UR82"/>
<feature type="compositionally biased region" description="Polar residues" evidence="1">
    <location>
        <begin position="180"/>
        <end position="194"/>
    </location>
</feature>
<evidence type="ECO:0000313" key="3">
    <source>
        <dbReference type="Proteomes" id="UP000184357"/>
    </source>
</evidence>
<keyword evidence="3" id="KW-1185">Reference proteome</keyword>